<evidence type="ECO:0000256" key="1">
    <source>
        <dbReference type="ARBA" id="ARBA00006611"/>
    </source>
</evidence>
<dbReference type="InterPro" id="IPR003593">
    <property type="entry name" value="AAA+_ATPase"/>
</dbReference>
<evidence type="ECO:0000313" key="4">
    <source>
        <dbReference type="Proteomes" id="UP000682134"/>
    </source>
</evidence>
<dbReference type="InterPro" id="IPR001482">
    <property type="entry name" value="T2SS/T4SS_dom"/>
</dbReference>
<dbReference type="EMBL" id="JAGIYQ010000005">
    <property type="protein sequence ID" value="MBP0725407.1"/>
    <property type="molecule type" value="Genomic_DNA"/>
</dbReference>
<dbReference type="PROSITE" id="PS00662">
    <property type="entry name" value="T2SP_E"/>
    <property type="match status" value="1"/>
</dbReference>
<dbReference type="GO" id="GO:0005524">
    <property type="term" value="F:ATP binding"/>
    <property type="evidence" value="ECO:0007669"/>
    <property type="project" value="InterPro"/>
</dbReference>
<keyword evidence="4" id="KW-1185">Reference proteome</keyword>
<dbReference type="SUPFAM" id="SSF52540">
    <property type="entry name" value="P-loop containing nucleoside triphosphate hydrolases"/>
    <property type="match status" value="1"/>
</dbReference>
<evidence type="ECO:0000313" key="3">
    <source>
        <dbReference type="EMBL" id="MBP0725407.1"/>
    </source>
</evidence>
<accession>A0A940NR31</accession>
<dbReference type="NCBIfam" id="TIGR01420">
    <property type="entry name" value="pilT_fam"/>
    <property type="match status" value="1"/>
</dbReference>
<dbReference type="InterPro" id="IPR050921">
    <property type="entry name" value="T4SS_GSP_E_ATPase"/>
</dbReference>
<dbReference type="SMART" id="SM00382">
    <property type="entry name" value="AAA"/>
    <property type="match status" value="1"/>
</dbReference>
<dbReference type="Pfam" id="PF00437">
    <property type="entry name" value="T2SSE"/>
    <property type="match status" value="1"/>
</dbReference>
<dbReference type="Gene3D" id="3.30.450.90">
    <property type="match status" value="1"/>
</dbReference>
<dbReference type="Proteomes" id="UP000682134">
    <property type="component" value="Unassembled WGS sequence"/>
</dbReference>
<dbReference type="InterPro" id="IPR006321">
    <property type="entry name" value="PilT/PilU"/>
</dbReference>
<dbReference type="AlphaFoldDB" id="A0A940NR31"/>
<feature type="domain" description="Bacterial type II secretion system protein E" evidence="2">
    <location>
        <begin position="194"/>
        <end position="208"/>
    </location>
</feature>
<dbReference type="GO" id="GO:0016887">
    <property type="term" value="F:ATP hydrolysis activity"/>
    <property type="evidence" value="ECO:0007669"/>
    <property type="project" value="InterPro"/>
</dbReference>
<evidence type="ECO:0000259" key="2">
    <source>
        <dbReference type="PROSITE" id="PS00662"/>
    </source>
</evidence>
<organism evidence="3 4">
    <name type="scientific">Gottfriedia endophytica</name>
    <dbReference type="NCBI Taxonomy" id="2820819"/>
    <lineage>
        <taxon>Bacteria</taxon>
        <taxon>Bacillati</taxon>
        <taxon>Bacillota</taxon>
        <taxon>Bacilli</taxon>
        <taxon>Bacillales</taxon>
        <taxon>Bacillaceae</taxon>
        <taxon>Gottfriedia</taxon>
    </lineage>
</organism>
<comment type="caution">
    <text evidence="3">The sequence shown here is derived from an EMBL/GenBank/DDBJ whole genome shotgun (WGS) entry which is preliminary data.</text>
</comment>
<sequence length="345" mass="38148">MEKLKQVVQSAINLNASDLHLSVGLPPILRIDGELRRQNEEIITNDEIIEFGKNLTTETQWKSFQEKGEVDFSFSNEEQQRFRVNLFLQSGKTSLAIRPISTSIPSLQDLSLPNVISQIVEAPHGLILVTGPTGSGKSTTLASMVDFINQTKRKHIITLEDPIEYIHTHKNSVIQQREVGTDTESFANGLRASLRQDPDIILVGELRDLETISTAITAAETGHLVLATLHTSSAVATVERIVDVFPAEQQGKIRLQFANVLVGAISQKLFPRIDTKGRIVATEILLNNAAVANMIRTDKIHQLPSVMQTSKAQGMHTFQTSLTDLVRKGILSKSSVAPYVEERIM</sequence>
<proteinExistence type="inferred from homology"/>
<dbReference type="PANTHER" id="PTHR30486">
    <property type="entry name" value="TWITCHING MOTILITY PROTEIN PILT"/>
    <property type="match status" value="1"/>
</dbReference>
<dbReference type="RefSeq" id="WP_209404933.1">
    <property type="nucleotide sequence ID" value="NZ_JAGIYQ010000005.1"/>
</dbReference>
<dbReference type="InterPro" id="IPR027417">
    <property type="entry name" value="P-loop_NTPase"/>
</dbReference>
<name>A0A940NR31_9BACI</name>
<dbReference type="CDD" id="cd01131">
    <property type="entry name" value="PilT"/>
    <property type="match status" value="1"/>
</dbReference>
<gene>
    <name evidence="3" type="ORF">J5Y03_09425</name>
</gene>
<dbReference type="Gene3D" id="3.40.50.300">
    <property type="entry name" value="P-loop containing nucleotide triphosphate hydrolases"/>
    <property type="match status" value="1"/>
</dbReference>
<dbReference type="PANTHER" id="PTHR30486:SF16">
    <property type="entry name" value="TWITCHING MOTILITY PROTEIN PILT"/>
    <property type="match status" value="1"/>
</dbReference>
<protein>
    <submittedName>
        <fullName evidence="3">Type IV pilus twitching motility protein PilT</fullName>
    </submittedName>
</protein>
<comment type="similarity">
    <text evidence="1">Belongs to the GSP E family.</text>
</comment>
<reference evidence="3" key="1">
    <citation type="submission" date="2021-04" db="EMBL/GenBank/DDBJ databases">
        <title>Genome seq and assembly of Bacillus sp.</title>
        <authorList>
            <person name="Chhetri G."/>
        </authorList>
    </citation>
    <scope>NUCLEOTIDE SEQUENCE</scope>
    <source>
        <strain evidence="3">RG28</strain>
    </source>
</reference>